<feature type="transmembrane region" description="Helical" evidence="5">
    <location>
        <begin position="9"/>
        <end position="26"/>
    </location>
</feature>
<accession>A0A1A9HC83</accession>
<protein>
    <submittedName>
        <fullName evidence="7">Polymerase</fullName>
    </submittedName>
</protein>
<evidence type="ECO:0000256" key="3">
    <source>
        <dbReference type="ARBA" id="ARBA00022989"/>
    </source>
</evidence>
<feature type="transmembrane region" description="Helical" evidence="5">
    <location>
        <begin position="405"/>
        <end position="422"/>
    </location>
</feature>
<feature type="transmembrane region" description="Helical" evidence="5">
    <location>
        <begin position="381"/>
        <end position="399"/>
    </location>
</feature>
<organism evidence="7 8">
    <name type="scientific">Helicobacter pylori</name>
    <name type="common">Campylobacter pylori</name>
    <dbReference type="NCBI Taxonomy" id="210"/>
    <lineage>
        <taxon>Bacteria</taxon>
        <taxon>Pseudomonadati</taxon>
        <taxon>Campylobacterota</taxon>
        <taxon>Epsilonproteobacteria</taxon>
        <taxon>Campylobacterales</taxon>
        <taxon>Helicobacteraceae</taxon>
        <taxon>Helicobacter</taxon>
    </lineage>
</organism>
<evidence type="ECO:0000256" key="2">
    <source>
        <dbReference type="ARBA" id="ARBA00022692"/>
    </source>
</evidence>
<proteinExistence type="predicted"/>
<dbReference type="InterPro" id="IPR007016">
    <property type="entry name" value="O-antigen_ligase-rel_domated"/>
</dbReference>
<dbReference type="PANTHER" id="PTHR37422:SF17">
    <property type="entry name" value="O-ANTIGEN LIGASE"/>
    <property type="match status" value="1"/>
</dbReference>
<evidence type="ECO:0000313" key="8">
    <source>
        <dbReference type="Proteomes" id="UP000078062"/>
    </source>
</evidence>
<dbReference type="PANTHER" id="PTHR37422">
    <property type="entry name" value="TEICHURONIC ACID BIOSYNTHESIS PROTEIN TUAE"/>
    <property type="match status" value="1"/>
</dbReference>
<keyword evidence="3 5" id="KW-1133">Transmembrane helix</keyword>
<feature type="transmembrane region" description="Helical" evidence="5">
    <location>
        <begin position="237"/>
        <end position="253"/>
    </location>
</feature>
<feature type="transmembrane region" description="Helical" evidence="5">
    <location>
        <begin position="190"/>
        <end position="206"/>
    </location>
</feature>
<evidence type="ECO:0000259" key="6">
    <source>
        <dbReference type="Pfam" id="PF04932"/>
    </source>
</evidence>
<feature type="transmembrane region" description="Helical" evidence="5">
    <location>
        <begin position="346"/>
        <end position="369"/>
    </location>
</feature>
<dbReference type="Pfam" id="PF04932">
    <property type="entry name" value="Wzy_C"/>
    <property type="match status" value="1"/>
</dbReference>
<dbReference type="EMBL" id="CP011486">
    <property type="protein sequence ID" value="ANH48006.1"/>
    <property type="molecule type" value="Genomic_DNA"/>
</dbReference>
<dbReference type="PATRIC" id="fig|210.2441.peg.416"/>
<reference evidence="7 8" key="1">
    <citation type="submission" date="2014-04" db="EMBL/GenBank/DDBJ databases">
        <title>Detecting global and local adaptation in a worldwide sample of Helicobacter pylori genomes.</title>
        <authorList>
            <person name="Montano V."/>
            <person name="Didelot X."/>
            <person name="Foll M."/>
            <person name="Linz B."/>
            <person name="Reinhardt R."/>
            <person name="Suerbaum S."/>
            <person name="Moodley Y."/>
            <person name="Jensen J.D."/>
        </authorList>
    </citation>
    <scope>NUCLEOTIDE SEQUENCE [LARGE SCALE GENOMIC DNA]</scope>
    <source>
        <strain evidence="7 8">K26A1</strain>
    </source>
</reference>
<feature type="transmembrane region" description="Helical" evidence="5">
    <location>
        <begin position="32"/>
        <end position="50"/>
    </location>
</feature>
<feature type="transmembrane region" description="Helical" evidence="5">
    <location>
        <begin position="129"/>
        <end position="146"/>
    </location>
</feature>
<feature type="transmembrane region" description="Helical" evidence="5">
    <location>
        <begin position="166"/>
        <end position="183"/>
    </location>
</feature>
<feature type="transmembrane region" description="Helical" evidence="5">
    <location>
        <begin position="70"/>
        <end position="87"/>
    </location>
</feature>
<evidence type="ECO:0000256" key="1">
    <source>
        <dbReference type="ARBA" id="ARBA00004141"/>
    </source>
</evidence>
<evidence type="ECO:0000256" key="4">
    <source>
        <dbReference type="ARBA" id="ARBA00023136"/>
    </source>
</evidence>
<sequence length="434" mass="50110">MLKERLKAFFNADSVFTLIFALFFLTSFKKPLTQVLLIVLMVFLFLRCYFQASLKETFKINHLKSMPFKWLTLAFLGVFLSIFPNMFNMYDSQTFRYNLFALNMSLTYACGALCLLFASRLRIKLNQKVLFYSMAVANFINGLLSLVQKICFNMPRAQGFSTVKEYVVLVSVSVLGCYIYALYSCNQKEKLFFTLSVFVGFLVVILSSTRSATIAFVITFLILSCFILYAKKSLKPLAYMVVVSFVLSALYMGNNALEKRGAIEQSRVQNQSFEADLKRYAKKDADSSIGWRLERWKEALTVLRLRPFFGMAASEKCQRLKEILSLSQSYRAKDLILCYERYDNQIIHVLATRGIIGFLIWLFFLLAVVKIFWSGVKQNSLISFFILTTLAFYLIFGIGFDPFDFFITGSFFVGMIMMAVFLKRDKNAFYHQKI</sequence>
<gene>
    <name evidence="7" type="ORF">AA977_02015</name>
</gene>
<comment type="subcellular location">
    <subcellularLocation>
        <location evidence="1">Membrane</location>
        <topology evidence="1">Multi-pass membrane protein</topology>
    </subcellularLocation>
</comment>
<evidence type="ECO:0000313" key="7">
    <source>
        <dbReference type="EMBL" id="ANH48006.1"/>
    </source>
</evidence>
<evidence type="ECO:0000256" key="5">
    <source>
        <dbReference type="SAM" id="Phobius"/>
    </source>
</evidence>
<feature type="transmembrane region" description="Helical" evidence="5">
    <location>
        <begin position="212"/>
        <end position="230"/>
    </location>
</feature>
<feature type="domain" description="O-antigen ligase-related" evidence="6">
    <location>
        <begin position="196"/>
        <end position="362"/>
    </location>
</feature>
<keyword evidence="4 5" id="KW-0472">Membrane</keyword>
<dbReference type="InterPro" id="IPR051533">
    <property type="entry name" value="WaaL-like"/>
</dbReference>
<name>A0A1A9HC83_HELPX</name>
<dbReference type="AlphaFoldDB" id="A0A1A9HC83"/>
<keyword evidence="2 5" id="KW-0812">Transmembrane</keyword>
<dbReference type="GO" id="GO:0016020">
    <property type="term" value="C:membrane"/>
    <property type="evidence" value="ECO:0007669"/>
    <property type="project" value="UniProtKB-SubCell"/>
</dbReference>
<feature type="transmembrane region" description="Helical" evidence="5">
    <location>
        <begin position="99"/>
        <end position="117"/>
    </location>
</feature>
<dbReference type="Proteomes" id="UP000078062">
    <property type="component" value="Chromosome"/>
</dbReference>
<dbReference type="RefSeq" id="WP_064434379.1">
    <property type="nucleotide sequence ID" value="NZ_CP011486.1"/>
</dbReference>